<dbReference type="PROSITE" id="PS51718">
    <property type="entry name" value="G_DYNAMIN_2"/>
    <property type="match status" value="1"/>
</dbReference>
<evidence type="ECO:0000313" key="4">
    <source>
        <dbReference type="EMBL" id="RKO92581.1"/>
    </source>
</evidence>
<evidence type="ECO:0000259" key="2">
    <source>
        <dbReference type="PROSITE" id="PS51388"/>
    </source>
</evidence>
<dbReference type="InterPro" id="IPR020850">
    <property type="entry name" value="GED_dom"/>
</dbReference>
<reference evidence="5" key="1">
    <citation type="journal article" date="2018" name="Nat. Microbiol.">
        <title>Leveraging single-cell genomics to expand the fungal tree of life.</title>
        <authorList>
            <person name="Ahrendt S.R."/>
            <person name="Quandt C.A."/>
            <person name="Ciobanu D."/>
            <person name="Clum A."/>
            <person name="Salamov A."/>
            <person name="Andreopoulos B."/>
            <person name="Cheng J.F."/>
            <person name="Woyke T."/>
            <person name="Pelin A."/>
            <person name="Henrissat B."/>
            <person name="Reynolds N.K."/>
            <person name="Benny G.L."/>
            <person name="Smith M.E."/>
            <person name="James T.Y."/>
            <person name="Grigoriev I.V."/>
        </authorList>
    </citation>
    <scope>NUCLEOTIDE SEQUENCE [LARGE SCALE GENOMIC DNA]</scope>
</reference>
<organism evidence="4 5">
    <name type="scientific">Blyttiomyces helicus</name>
    <dbReference type="NCBI Taxonomy" id="388810"/>
    <lineage>
        <taxon>Eukaryota</taxon>
        <taxon>Fungi</taxon>
        <taxon>Fungi incertae sedis</taxon>
        <taxon>Chytridiomycota</taxon>
        <taxon>Chytridiomycota incertae sedis</taxon>
        <taxon>Chytridiomycetes</taxon>
        <taxon>Chytridiomycetes incertae sedis</taxon>
        <taxon>Blyttiomyces</taxon>
    </lineage>
</organism>
<dbReference type="InterPro" id="IPR001401">
    <property type="entry name" value="Dynamin_GTPase"/>
</dbReference>
<dbReference type="GO" id="GO:0008017">
    <property type="term" value="F:microtubule binding"/>
    <property type="evidence" value="ECO:0007669"/>
    <property type="project" value="TreeGrafter"/>
</dbReference>
<dbReference type="InterPro" id="IPR030381">
    <property type="entry name" value="G_DYNAMIN_dom"/>
</dbReference>
<dbReference type="OrthoDB" id="415706at2759"/>
<evidence type="ECO:0000259" key="3">
    <source>
        <dbReference type="PROSITE" id="PS51718"/>
    </source>
</evidence>
<dbReference type="Pfam" id="PF02212">
    <property type="entry name" value="GED"/>
    <property type="match status" value="1"/>
</dbReference>
<dbReference type="Gene3D" id="3.40.50.300">
    <property type="entry name" value="P-loop containing nucleotide triphosphate hydrolases"/>
    <property type="match status" value="1"/>
</dbReference>
<evidence type="ECO:0000313" key="5">
    <source>
        <dbReference type="Proteomes" id="UP000269721"/>
    </source>
</evidence>
<dbReference type="PANTHER" id="PTHR11566">
    <property type="entry name" value="DYNAMIN"/>
    <property type="match status" value="1"/>
</dbReference>
<dbReference type="Gene3D" id="1.20.120.1240">
    <property type="entry name" value="Dynamin, middle domain"/>
    <property type="match status" value="1"/>
</dbReference>
<dbReference type="SMART" id="SM00053">
    <property type="entry name" value="DYNc"/>
    <property type="match status" value="1"/>
</dbReference>
<dbReference type="GO" id="GO:0003924">
    <property type="term" value="F:GTPase activity"/>
    <property type="evidence" value="ECO:0007669"/>
    <property type="project" value="InterPro"/>
</dbReference>
<dbReference type="PRINTS" id="PR00195">
    <property type="entry name" value="DYNAMIN"/>
</dbReference>
<sequence length="668" mass="72218">MAAARKVQLSNPLGQLIAEQMAGPVANSGVITQLVSLLVGKWSKRLRASSAAAPARALSDAPYLGILDQLRSMGVSIEHDEGPLRCILLGYSSSGKTSVVEAMSGITLPHGDSTRVVTETRMRKGLPGSNFAARVFITANRLAVKEVSSPNGIRSAIKEKTKELARGKSKKVEAELVVVEVTSPDVPDLTMMDLPGLDELEGLDYINSLVEGSHSMILAVLPMTQGISSALWKHSDVTSSSAFKLIQMIDPTGKSTIGVFTKPNLLDDCSMTAVSSSLADAFPLGGVMLLGRSQTNIDDGVRIEEAKEREIAWFDAHPELRTVTDDLLVGVDDLIALLSRVAQLRRRGTRPKIKEFRQAMSSASINLASLDPDPGKNVEEKRSHAAILPPGLQELGPPPRRSRQHLPDDFDAAVNASKPDFRAADNVDELVASGSKFSGSQLADLSESVRGLVVTVARKMLQEFGSHVAAFVDQVLPLLDDVARGLEKEPSQRIAASFEIERRPFSRNTIFTDAVEGIVRAKPSKKEEAEAVLPRLSRPLHRGDVRGQHDQGADHQKHPRSAPLRSRPSLRHQIAEADHLASTLEAFWQISSSRIVDSVIGHVPTCIVDGLATQLDLKVQALLSDDASVLAISEEDPAFKRRRELLQDKIKGLVAVKEELATLELAAV</sequence>
<dbReference type="GO" id="GO:0005874">
    <property type="term" value="C:microtubule"/>
    <property type="evidence" value="ECO:0007669"/>
    <property type="project" value="TreeGrafter"/>
</dbReference>
<keyword evidence="4" id="KW-0378">Hydrolase</keyword>
<dbReference type="GO" id="GO:0016020">
    <property type="term" value="C:membrane"/>
    <property type="evidence" value="ECO:0007669"/>
    <property type="project" value="TreeGrafter"/>
</dbReference>
<dbReference type="SUPFAM" id="SSF52540">
    <property type="entry name" value="P-loop containing nucleoside triphosphate hydrolases"/>
    <property type="match status" value="1"/>
</dbReference>
<protein>
    <submittedName>
        <fullName evidence="4">P-loop containing nucleoside triphosphate hydrolase protein</fullName>
    </submittedName>
</protein>
<dbReference type="GO" id="GO:0005525">
    <property type="term" value="F:GTP binding"/>
    <property type="evidence" value="ECO:0007669"/>
    <property type="project" value="InterPro"/>
</dbReference>
<accession>A0A4P9WI98</accession>
<feature type="compositionally biased region" description="Basic and acidic residues" evidence="1">
    <location>
        <begin position="541"/>
        <end position="556"/>
    </location>
</feature>
<dbReference type="Proteomes" id="UP000269721">
    <property type="component" value="Unassembled WGS sequence"/>
</dbReference>
<dbReference type="InterPro" id="IPR022812">
    <property type="entry name" value="Dynamin"/>
</dbReference>
<feature type="domain" description="GED" evidence="2">
    <location>
        <begin position="577"/>
        <end position="668"/>
    </location>
</feature>
<dbReference type="AlphaFoldDB" id="A0A4P9WI98"/>
<dbReference type="InterPro" id="IPR045063">
    <property type="entry name" value="Dynamin_N"/>
</dbReference>
<feature type="region of interest" description="Disordered" evidence="1">
    <location>
        <begin position="536"/>
        <end position="567"/>
    </location>
</feature>
<keyword evidence="5" id="KW-1185">Reference proteome</keyword>
<name>A0A4P9WI98_9FUNG</name>
<dbReference type="Pfam" id="PF00350">
    <property type="entry name" value="Dynamin_N"/>
    <property type="match status" value="1"/>
</dbReference>
<proteinExistence type="predicted"/>
<feature type="domain" description="Dynamin-type G" evidence="3">
    <location>
        <begin position="80"/>
        <end position="351"/>
    </location>
</feature>
<dbReference type="InterPro" id="IPR027417">
    <property type="entry name" value="P-loop_NTPase"/>
</dbReference>
<dbReference type="InterPro" id="IPR003130">
    <property type="entry name" value="GED"/>
</dbReference>
<dbReference type="GO" id="GO:0005737">
    <property type="term" value="C:cytoplasm"/>
    <property type="evidence" value="ECO:0007669"/>
    <property type="project" value="TreeGrafter"/>
</dbReference>
<gene>
    <name evidence="4" type="ORF">BDK51DRAFT_36869</name>
</gene>
<evidence type="ECO:0000256" key="1">
    <source>
        <dbReference type="SAM" id="MobiDB-lite"/>
    </source>
</evidence>
<dbReference type="PROSITE" id="PS51388">
    <property type="entry name" value="GED"/>
    <property type="match status" value="1"/>
</dbReference>
<dbReference type="EMBL" id="KZ994578">
    <property type="protein sequence ID" value="RKO92581.1"/>
    <property type="molecule type" value="Genomic_DNA"/>
</dbReference>